<dbReference type="EMBL" id="UINC01015333">
    <property type="protein sequence ID" value="SVA64646.1"/>
    <property type="molecule type" value="Genomic_DNA"/>
</dbReference>
<accession>A0A381XIR7</accession>
<sequence>MVCFFGKDLRILLIKVFGTLLSITNKHLSNFIELLFSNLDSLVISPDPIKIGYL</sequence>
<organism evidence="1">
    <name type="scientific">marine metagenome</name>
    <dbReference type="NCBI Taxonomy" id="408172"/>
    <lineage>
        <taxon>unclassified sequences</taxon>
        <taxon>metagenomes</taxon>
        <taxon>ecological metagenomes</taxon>
    </lineage>
</organism>
<dbReference type="AlphaFoldDB" id="A0A381XIR7"/>
<evidence type="ECO:0000313" key="1">
    <source>
        <dbReference type="EMBL" id="SVA64646.1"/>
    </source>
</evidence>
<name>A0A381XIR7_9ZZZZ</name>
<protein>
    <submittedName>
        <fullName evidence="1">Uncharacterized protein</fullName>
    </submittedName>
</protein>
<gene>
    <name evidence="1" type="ORF">METZ01_LOCUS117500</name>
</gene>
<reference evidence="1" key="1">
    <citation type="submission" date="2018-05" db="EMBL/GenBank/DDBJ databases">
        <authorList>
            <person name="Lanie J.A."/>
            <person name="Ng W.-L."/>
            <person name="Kazmierczak K.M."/>
            <person name="Andrzejewski T.M."/>
            <person name="Davidsen T.M."/>
            <person name="Wayne K.J."/>
            <person name="Tettelin H."/>
            <person name="Glass J.I."/>
            <person name="Rusch D."/>
            <person name="Podicherti R."/>
            <person name="Tsui H.-C.T."/>
            <person name="Winkler M.E."/>
        </authorList>
    </citation>
    <scope>NUCLEOTIDE SEQUENCE</scope>
</reference>
<proteinExistence type="predicted"/>